<keyword evidence="8" id="KW-0963">Cytoplasm</keyword>
<dbReference type="CDD" id="cd10845">
    <property type="entry name" value="DSRM_RNAse_III_family"/>
    <property type="match status" value="1"/>
</dbReference>
<keyword evidence="12" id="KW-1185">Reference proteome</keyword>
<keyword evidence="8" id="KW-0479">Metal-binding</keyword>
<dbReference type="GO" id="GO:0010468">
    <property type="term" value="P:regulation of gene expression"/>
    <property type="evidence" value="ECO:0007669"/>
    <property type="project" value="TreeGrafter"/>
</dbReference>
<dbReference type="STRING" id="1118202.SAMN05443429_101197"/>
<feature type="binding site" evidence="8">
    <location>
        <position position="136"/>
    </location>
    <ligand>
        <name>Mg(2+)</name>
        <dbReference type="ChEBI" id="CHEBI:18420"/>
    </ligand>
</feature>
<evidence type="ECO:0000256" key="4">
    <source>
        <dbReference type="ARBA" id="ARBA00022722"/>
    </source>
</evidence>
<dbReference type="PROSITE" id="PS50137">
    <property type="entry name" value="DS_RBD"/>
    <property type="match status" value="1"/>
</dbReference>
<dbReference type="InterPro" id="IPR000999">
    <property type="entry name" value="RNase_III_dom"/>
</dbReference>
<dbReference type="GO" id="GO:0003725">
    <property type="term" value="F:double-stranded RNA binding"/>
    <property type="evidence" value="ECO:0007669"/>
    <property type="project" value="TreeGrafter"/>
</dbReference>
<dbReference type="CDD" id="cd00593">
    <property type="entry name" value="RIBOc"/>
    <property type="match status" value="1"/>
</dbReference>
<dbReference type="SMART" id="SM00535">
    <property type="entry name" value="RIBOc"/>
    <property type="match status" value="1"/>
</dbReference>
<dbReference type="SMART" id="SM00358">
    <property type="entry name" value="DSRM"/>
    <property type="match status" value="1"/>
</dbReference>
<dbReference type="SUPFAM" id="SSF54768">
    <property type="entry name" value="dsRNA-binding domain-like"/>
    <property type="match status" value="1"/>
</dbReference>
<dbReference type="Pfam" id="PF00035">
    <property type="entry name" value="dsrm"/>
    <property type="match status" value="1"/>
</dbReference>
<keyword evidence="8" id="KW-0698">rRNA processing</keyword>
<evidence type="ECO:0000256" key="6">
    <source>
        <dbReference type="ARBA" id="ARBA00022801"/>
    </source>
</evidence>
<dbReference type="HAMAP" id="MF_00104">
    <property type="entry name" value="RNase_III"/>
    <property type="match status" value="1"/>
</dbReference>
<comment type="subunit">
    <text evidence="8">Homodimer.</text>
</comment>
<keyword evidence="4 8" id="KW-0540">Nuclease</keyword>
<feature type="active site" evidence="8">
    <location>
        <position position="69"/>
    </location>
</feature>
<evidence type="ECO:0000256" key="5">
    <source>
        <dbReference type="ARBA" id="ARBA00022759"/>
    </source>
</evidence>
<keyword evidence="8" id="KW-0819">tRNA processing</keyword>
<dbReference type="EMBL" id="FQYI01000001">
    <property type="protein sequence ID" value="SHI32807.1"/>
    <property type="molecule type" value="Genomic_DNA"/>
</dbReference>
<dbReference type="PROSITE" id="PS50142">
    <property type="entry name" value="RNASE_3_2"/>
    <property type="match status" value="1"/>
</dbReference>
<evidence type="ECO:0000256" key="3">
    <source>
        <dbReference type="ARBA" id="ARBA00022664"/>
    </source>
</evidence>
<keyword evidence="7 8" id="KW-0694">RNA-binding</keyword>
<dbReference type="InterPro" id="IPR036389">
    <property type="entry name" value="RNase_III_sf"/>
</dbReference>
<comment type="similarity">
    <text evidence="2">Belongs to the ribonuclease III family.</text>
</comment>
<comment type="subcellular location">
    <subcellularLocation>
        <location evidence="8">Cytoplasm</location>
    </subcellularLocation>
</comment>
<evidence type="ECO:0000256" key="1">
    <source>
        <dbReference type="ARBA" id="ARBA00000109"/>
    </source>
</evidence>
<dbReference type="GO" id="GO:0046872">
    <property type="term" value="F:metal ion binding"/>
    <property type="evidence" value="ECO:0007669"/>
    <property type="project" value="UniProtKB-KW"/>
</dbReference>
<dbReference type="Gene3D" id="3.30.160.20">
    <property type="match status" value="1"/>
</dbReference>
<dbReference type="GO" id="GO:0019843">
    <property type="term" value="F:rRNA binding"/>
    <property type="evidence" value="ECO:0007669"/>
    <property type="project" value="UniProtKB-KW"/>
</dbReference>
<evidence type="ECO:0000313" key="12">
    <source>
        <dbReference type="Proteomes" id="UP000184335"/>
    </source>
</evidence>
<evidence type="ECO:0000256" key="7">
    <source>
        <dbReference type="ARBA" id="ARBA00022884"/>
    </source>
</evidence>
<feature type="binding site" evidence="8">
    <location>
        <position position="65"/>
    </location>
    <ligand>
        <name>Mg(2+)</name>
        <dbReference type="ChEBI" id="CHEBI:18420"/>
    </ligand>
</feature>
<evidence type="ECO:0000256" key="2">
    <source>
        <dbReference type="ARBA" id="ARBA00010183"/>
    </source>
</evidence>
<feature type="binding site" evidence="8">
    <location>
        <position position="133"/>
    </location>
    <ligand>
        <name>Mg(2+)</name>
        <dbReference type="ChEBI" id="CHEBI:18420"/>
    </ligand>
</feature>
<comment type="catalytic activity">
    <reaction evidence="1 8">
        <text>Endonucleolytic cleavage to 5'-phosphomonoester.</text>
        <dbReference type="EC" id="3.1.26.3"/>
    </reaction>
</comment>
<comment type="cofactor">
    <cofactor evidence="8">
        <name>Mg(2+)</name>
        <dbReference type="ChEBI" id="CHEBI:18420"/>
    </cofactor>
</comment>
<dbReference type="Pfam" id="PF14622">
    <property type="entry name" value="Ribonucleas_3_3"/>
    <property type="match status" value="1"/>
</dbReference>
<accession>A0A1M6A8N6</accession>
<evidence type="ECO:0000313" key="11">
    <source>
        <dbReference type="EMBL" id="SHI32807.1"/>
    </source>
</evidence>
<dbReference type="PANTHER" id="PTHR11207:SF0">
    <property type="entry name" value="RIBONUCLEASE 3"/>
    <property type="match status" value="1"/>
</dbReference>
<organism evidence="11 12">
    <name type="scientific">Cruoricaptor ignavus</name>
    <dbReference type="NCBI Taxonomy" id="1118202"/>
    <lineage>
        <taxon>Bacteria</taxon>
        <taxon>Pseudomonadati</taxon>
        <taxon>Bacteroidota</taxon>
        <taxon>Flavobacteriia</taxon>
        <taxon>Flavobacteriales</taxon>
        <taxon>Weeksellaceae</taxon>
        <taxon>Cruoricaptor</taxon>
    </lineage>
</organism>
<dbReference type="OrthoDB" id="9805026at2"/>
<evidence type="ECO:0000256" key="8">
    <source>
        <dbReference type="HAMAP-Rule" id="MF_00104"/>
    </source>
</evidence>
<dbReference type="InterPro" id="IPR014720">
    <property type="entry name" value="dsRBD_dom"/>
</dbReference>
<dbReference type="GO" id="GO:0006364">
    <property type="term" value="P:rRNA processing"/>
    <property type="evidence" value="ECO:0007669"/>
    <property type="project" value="UniProtKB-UniRule"/>
</dbReference>
<comment type="function">
    <text evidence="8">Digests double-stranded RNA. Involved in the processing of primary rRNA transcript to yield the immediate precursors to the large and small rRNAs (23S and 16S). Processes some mRNAs, and tRNAs when they are encoded in the rRNA operon. Processes pre-crRNA and tracrRNA of type II CRISPR loci if present in the organism.</text>
</comment>
<evidence type="ECO:0000259" key="10">
    <source>
        <dbReference type="PROSITE" id="PS50142"/>
    </source>
</evidence>
<keyword evidence="8" id="KW-0699">rRNA-binding</keyword>
<protein>
    <recommendedName>
        <fullName evidence="8">Ribonuclease 3</fullName>
        <ecNumber evidence="8">3.1.26.3</ecNumber>
    </recommendedName>
    <alternativeName>
        <fullName evidence="8">Ribonuclease III</fullName>
        <shortName evidence="8">RNase III</shortName>
    </alternativeName>
</protein>
<dbReference type="GO" id="GO:0008033">
    <property type="term" value="P:tRNA processing"/>
    <property type="evidence" value="ECO:0007669"/>
    <property type="project" value="UniProtKB-KW"/>
</dbReference>
<sequence length="255" mass="28752">MKLQKFFIKFLSNNKNTFRTEEDLIFRRKISQIVGCEIVNSHIYKEAFTLKEPGVKNSPSYERLEFLGDAILGSIISCYLFNAYPGKREGFLTQMKSKIVSRNNLNKIGEELGLPDLAEQKAGVSAGGNLAGNLFEALIGAIYLDLGYEVCEKTVLGRLLTPQEIAKLENKIMSYKSLLLEWAQKNKLELTYETTEEHLPNKILNFKSVIRIGSEKISNASDSSKKKAEEKAAQRAFYSLNKKENILEKSTIPIG</sequence>
<dbReference type="EC" id="3.1.26.3" evidence="8"/>
<dbReference type="Proteomes" id="UP000184335">
    <property type="component" value="Unassembled WGS sequence"/>
</dbReference>
<proteinExistence type="inferred from homology"/>
<dbReference type="RefSeq" id="WP_073177471.1">
    <property type="nucleotide sequence ID" value="NZ_FQYI01000001.1"/>
</dbReference>
<reference evidence="11 12" key="1">
    <citation type="submission" date="2016-11" db="EMBL/GenBank/DDBJ databases">
        <authorList>
            <person name="Jaros S."/>
            <person name="Januszkiewicz K."/>
            <person name="Wedrychowicz H."/>
        </authorList>
    </citation>
    <scope>NUCLEOTIDE SEQUENCE [LARGE SCALE GENOMIC DNA]</scope>
    <source>
        <strain evidence="11 12">DSM 25479</strain>
    </source>
</reference>
<feature type="active site" evidence="8">
    <location>
        <position position="136"/>
    </location>
</feature>
<evidence type="ECO:0000259" key="9">
    <source>
        <dbReference type="PROSITE" id="PS50137"/>
    </source>
</evidence>
<dbReference type="SUPFAM" id="SSF69065">
    <property type="entry name" value="RNase III domain-like"/>
    <property type="match status" value="1"/>
</dbReference>
<dbReference type="Gene3D" id="1.10.1520.10">
    <property type="entry name" value="Ribonuclease III domain"/>
    <property type="match status" value="1"/>
</dbReference>
<feature type="domain" description="DRBM" evidence="9">
    <location>
        <begin position="174"/>
        <end position="242"/>
    </location>
</feature>
<keyword evidence="5 8" id="KW-0255">Endonuclease</keyword>
<gene>
    <name evidence="8" type="primary">rnc</name>
    <name evidence="11" type="ORF">SAMN05443429_101197</name>
</gene>
<dbReference type="PANTHER" id="PTHR11207">
    <property type="entry name" value="RIBONUCLEASE III"/>
    <property type="match status" value="1"/>
</dbReference>
<dbReference type="PROSITE" id="PS00517">
    <property type="entry name" value="RNASE_3_1"/>
    <property type="match status" value="1"/>
</dbReference>
<keyword evidence="6 8" id="KW-0378">Hydrolase</keyword>
<keyword evidence="8" id="KW-0460">Magnesium</keyword>
<dbReference type="AlphaFoldDB" id="A0A1M6A8N6"/>
<dbReference type="GO" id="GO:0005737">
    <property type="term" value="C:cytoplasm"/>
    <property type="evidence" value="ECO:0007669"/>
    <property type="project" value="UniProtKB-SubCell"/>
</dbReference>
<feature type="domain" description="RNase III" evidence="10">
    <location>
        <begin position="27"/>
        <end position="147"/>
    </location>
</feature>
<dbReference type="GO" id="GO:0006397">
    <property type="term" value="P:mRNA processing"/>
    <property type="evidence" value="ECO:0007669"/>
    <property type="project" value="UniProtKB-UniRule"/>
</dbReference>
<dbReference type="GO" id="GO:0004525">
    <property type="term" value="F:ribonuclease III activity"/>
    <property type="evidence" value="ECO:0007669"/>
    <property type="project" value="UniProtKB-UniRule"/>
</dbReference>
<dbReference type="InterPro" id="IPR011907">
    <property type="entry name" value="RNase_III"/>
</dbReference>
<name>A0A1M6A8N6_9FLAO</name>
<keyword evidence="3 8" id="KW-0507">mRNA processing</keyword>